<keyword evidence="3" id="KW-1185">Reference proteome</keyword>
<dbReference type="GO" id="GO:0030151">
    <property type="term" value="F:molybdenum ion binding"/>
    <property type="evidence" value="ECO:0007669"/>
    <property type="project" value="InterPro"/>
</dbReference>
<dbReference type="InterPro" id="IPR005303">
    <property type="entry name" value="MOCOS_middle"/>
</dbReference>
<evidence type="ECO:0000259" key="1">
    <source>
        <dbReference type="PROSITE" id="PS51340"/>
    </source>
</evidence>
<evidence type="ECO:0000313" key="2">
    <source>
        <dbReference type="EMBL" id="OQP63538.1"/>
    </source>
</evidence>
<dbReference type="SUPFAM" id="SSF50800">
    <property type="entry name" value="PK beta-barrel domain-like"/>
    <property type="match status" value="1"/>
</dbReference>
<dbReference type="Proteomes" id="UP000192796">
    <property type="component" value="Unassembled WGS sequence"/>
</dbReference>
<dbReference type="OrthoDB" id="581532at2"/>
<dbReference type="GO" id="GO:0003824">
    <property type="term" value="F:catalytic activity"/>
    <property type="evidence" value="ECO:0007669"/>
    <property type="project" value="InterPro"/>
</dbReference>
<accession>A0A1V9FZ37</accession>
<dbReference type="EMBL" id="LVYD01000045">
    <property type="protein sequence ID" value="OQP63538.1"/>
    <property type="molecule type" value="Genomic_DNA"/>
</dbReference>
<sequence length="275" mass="30927">MLTVSELYIYPIKSLGGISLNAATLTDRGFEYDRRWMLVDENDHFLSQREVNTMALLKVQIAATGLLVQNSSEPGAELLVPFDPATEESFTVTVWSNHCRAYRVSSAADAWFSKQLGISCKLVYMPESTHRFVDSRYAHQKEITSFSDGYPLLLISQASLDDLNSRLPSPVPMNRFRPNIVFTGGTAFQEDSMKEFEINGVTFFGVKPCARCVITTINQQTAEKAKEPLKTLSSYRMKNNKIYFGQNLLYRGNGIISIGDTITIHEQKMVEALPD</sequence>
<gene>
    <name evidence="2" type="ORF">A3860_24675</name>
</gene>
<dbReference type="STRING" id="1703345.A3860_24675"/>
<reference evidence="2 3" key="1">
    <citation type="submission" date="2016-03" db="EMBL/GenBank/DDBJ databases">
        <title>Niastella vici sp. nov., isolated from farmland soil.</title>
        <authorList>
            <person name="Chen L."/>
            <person name="Wang D."/>
            <person name="Yang S."/>
            <person name="Wang G."/>
        </authorList>
    </citation>
    <scope>NUCLEOTIDE SEQUENCE [LARGE SCALE GENOMIC DNA]</scope>
    <source>
        <strain evidence="2 3">DJ57</strain>
    </source>
</reference>
<proteinExistence type="predicted"/>
<dbReference type="SUPFAM" id="SSF141673">
    <property type="entry name" value="MOSC N-terminal domain-like"/>
    <property type="match status" value="1"/>
</dbReference>
<dbReference type="InterPro" id="IPR011037">
    <property type="entry name" value="Pyrv_Knase-like_insert_dom_sf"/>
</dbReference>
<dbReference type="RefSeq" id="WP_081147801.1">
    <property type="nucleotide sequence ID" value="NZ_LVYD01000045.1"/>
</dbReference>
<dbReference type="PANTHER" id="PTHR14237">
    <property type="entry name" value="MOLYBDOPTERIN COFACTOR SULFURASE MOSC"/>
    <property type="match status" value="1"/>
</dbReference>
<evidence type="ECO:0000313" key="3">
    <source>
        <dbReference type="Proteomes" id="UP000192796"/>
    </source>
</evidence>
<dbReference type="PANTHER" id="PTHR14237:SF19">
    <property type="entry name" value="MITOCHONDRIAL AMIDOXIME REDUCING COMPONENT 1"/>
    <property type="match status" value="1"/>
</dbReference>
<protein>
    <submittedName>
        <fullName evidence="2">Oxidoreductase</fullName>
    </submittedName>
</protein>
<dbReference type="AlphaFoldDB" id="A0A1V9FZ37"/>
<feature type="domain" description="MOSC" evidence="1">
    <location>
        <begin position="120"/>
        <end position="265"/>
    </location>
</feature>
<dbReference type="InterPro" id="IPR005302">
    <property type="entry name" value="MoCF_Sase_C"/>
</dbReference>
<comment type="caution">
    <text evidence="2">The sequence shown here is derived from an EMBL/GenBank/DDBJ whole genome shotgun (WGS) entry which is preliminary data.</text>
</comment>
<dbReference type="Pfam" id="PF03476">
    <property type="entry name" value="MOSC_N"/>
    <property type="match status" value="1"/>
</dbReference>
<organism evidence="2 3">
    <name type="scientific">Niastella vici</name>
    <dbReference type="NCBI Taxonomy" id="1703345"/>
    <lineage>
        <taxon>Bacteria</taxon>
        <taxon>Pseudomonadati</taxon>
        <taxon>Bacteroidota</taxon>
        <taxon>Chitinophagia</taxon>
        <taxon>Chitinophagales</taxon>
        <taxon>Chitinophagaceae</taxon>
        <taxon>Niastella</taxon>
    </lineage>
</organism>
<name>A0A1V9FZ37_9BACT</name>
<dbReference type="GO" id="GO:0030170">
    <property type="term" value="F:pyridoxal phosphate binding"/>
    <property type="evidence" value="ECO:0007669"/>
    <property type="project" value="InterPro"/>
</dbReference>
<dbReference type="Pfam" id="PF03473">
    <property type="entry name" value="MOSC"/>
    <property type="match status" value="1"/>
</dbReference>
<dbReference type="PROSITE" id="PS51340">
    <property type="entry name" value="MOSC"/>
    <property type="match status" value="1"/>
</dbReference>